<dbReference type="STRING" id="6183.A0A5K4F039"/>
<dbReference type="AlphaFoldDB" id="A0A5K4F039"/>
<evidence type="ECO:0000256" key="8">
    <source>
        <dbReference type="ARBA" id="ARBA00022989"/>
    </source>
</evidence>
<evidence type="ECO:0000256" key="2">
    <source>
        <dbReference type="ARBA" id="ARBA00004687"/>
    </source>
</evidence>
<feature type="transmembrane region" description="Helical" evidence="11">
    <location>
        <begin position="512"/>
        <end position="528"/>
    </location>
</feature>
<dbReference type="GO" id="GO:0006506">
    <property type="term" value="P:GPI anchor biosynthetic process"/>
    <property type="evidence" value="ECO:0007669"/>
    <property type="project" value="UniProtKB-UniPathway"/>
</dbReference>
<dbReference type="SUPFAM" id="SSF53649">
    <property type="entry name" value="Alkaline phosphatase-like"/>
    <property type="match status" value="1"/>
</dbReference>
<evidence type="ECO:0000313" key="12">
    <source>
        <dbReference type="Proteomes" id="UP000008854"/>
    </source>
</evidence>
<sequence>MEYMIKRCSRSLAKYINKNRDYEISILSKLLSIIIAFLGIGLFLHGFLLNRTELYNETNEKLKLSLKNPLTVARNGRIILLLVDALGYALIQNNNENNQFLPDHISPHSQNQSRPQLNSLSKAAYIGKFIADPPTTTLQRLKALMTGSMPTFIDAGSNFGGNKVLEDNLLKQWNKAGKQIRFVGDETWIDLFPDCFSHYKAYSSFNVKDLDTVDRGVENYFLHALNSTSLDWNNEVVDNKTPQTHWDILIGHMLGIDHCGHTYGPAHPEMMRKLNELNSFIELIVSKLQSSDILFILGDHGMTRSGDHGGDSDAELEAAFIVFTADKDSLIIKDDSENQTNRRLCQIDLVPTLSLLTNVPIPYSNLGILYDHLLGHGANVHQGMVLNFIQMFTYTANYYYNISKLPLSPILISYMDRIMLSSTYDWIEQLNDIQLVTILKELQSIFRIHWTQFNDLRIFFGLFLTTFSLITLLLSIEKVYSTRDIHISILFLLFTCILSFICLLGYYSNIFLFFIFVLLFISLLYLILTYHHSSKLIFSDLLNRFNDNFIGFLLLFLLSSSYLSNSMIIYEFHVTLYLIQSLIVVFFIDSFIHMDSIVMTSLYSLNPIGLKFLRICSSLPCLPFMTLLYLSIMLLFRLFIRQFLICREELSNSSLCRSILDPWLTKSLNRLNPIHEFYPIGGIRVMFAILMLIIYLRLYWRLLSEYQNISMSLNQSNKANWKKLSLFILIGSLLSLLWMMDSAESTNWIRFIPKDKLHTVRIWVARILLITIFYIFFQLVKSPFHLIEEINFIKCIQSNDCSQSTQRTIVYLYTLWTMTCFMVLPFLSLLVFLNEFHIIWLVFIIIFIQLRIHVTAIKCNHMDKCNKNSLLLHVPQKCISWILAIFLCLLDNLSFFITGHQPTLSGIPWDAAYAAYEGDHNTRWLPGLTVLLHLYSGPIIIAFSLPTIIILSSRLQYVHGTVIHSHSNKSRNTSFYRFVDALDLFIWRFIISKSVLTLGCMLSTGLLRRHLMVWKIFAPHLLFSMLSLLISAVCLPLIRFLVVYCLHNRICKILKSHFNIHKCV</sequence>
<evidence type="ECO:0000256" key="4">
    <source>
        <dbReference type="ARBA" id="ARBA00022502"/>
    </source>
</evidence>
<dbReference type="Gene3D" id="3.40.720.10">
    <property type="entry name" value="Alkaline Phosphatase, subunit A"/>
    <property type="match status" value="1"/>
</dbReference>
<feature type="transmembrane region" description="Helical" evidence="11">
    <location>
        <begin position="930"/>
        <end position="951"/>
    </location>
</feature>
<dbReference type="Pfam" id="PF01663">
    <property type="entry name" value="Phosphodiest"/>
    <property type="match status" value="1"/>
</dbReference>
<evidence type="ECO:0000256" key="9">
    <source>
        <dbReference type="ARBA" id="ARBA00023136"/>
    </source>
</evidence>
<keyword evidence="8 11" id="KW-1133">Transmembrane helix</keyword>
<comment type="similarity">
    <text evidence="3">Belongs to the PIGG/PIGN/PIGO family. PIGO subfamily.</text>
</comment>
<reference evidence="12" key="1">
    <citation type="journal article" date="2012" name="PLoS Negl. Trop. Dis.">
        <title>A systematically improved high quality genome and transcriptome of the human blood fluke Schistosoma mansoni.</title>
        <authorList>
            <person name="Protasio A.V."/>
            <person name="Tsai I.J."/>
            <person name="Babbage A."/>
            <person name="Nichol S."/>
            <person name="Hunt M."/>
            <person name="Aslett M.A."/>
            <person name="De Silva N."/>
            <person name="Velarde G.S."/>
            <person name="Anderson T.J."/>
            <person name="Clark R.C."/>
            <person name="Davidson C."/>
            <person name="Dillon G.P."/>
            <person name="Holroyd N.E."/>
            <person name="LoVerde P.T."/>
            <person name="Lloyd C."/>
            <person name="McQuillan J."/>
            <person name="Oliveira G."/>
            <person name="Otto T.D."/>
            <person name="Parker-Manuel S.J."/>
            <person name="Quail M.A."/>
            <person name="Wilson R.A."/>
            <person name="Zerlotini A."/>
            <person name="Dunne D.W."/>
            <person name="Berriman M."/>
        </authorList>
    </citation>
    <scope>NUCLEOTIDE SEQUENCE [LARGE SCALE GENOMIC DNA]</scope>
    <source>
        <strain evidence="12">Puerto Rican</strain>
    </source>
</reference>
<dbReference type="PANTHER" id="PTHR23071">
    <property type="entry name" value="PHOSPHATIDYLINOSITOL GLYCAN"/>
    <property type="match status" value="1"/>
</dbReference>
<feature type="transmembrane region" description="Helical" evidence="11">
    <location>
        <begin position="878"/>
        <end position="897"/>
    </location>
</feature>
<keyword evidence="10" id="KW-0325">Glycoprotein</keyword>
<evidence type="ECO:0000256" key="11">
    <source>
        <dbReference type="SAM" id="Phobius"/>
    </source>
</evidence>
<feature type="transmembrane region" description="Helical" evidence="11">
    <location>
        <begin position="30"/>
        <end position="49"/>
    </location>
</feature>
<feature type="transmembrane region" description="Helical" evidence="11">
    <location>
        <begin position="760"/>
        <end position="777"/>
    </location>
</feature>
<evidence type="ECO:0000256" key="3">
    <source>
        <dbReference type="ARBA" id="ARBA00008695"/>
    </source>
</evidence>
<dbReference type="Proteomes" id="UP000008854">
    <property type="component" value="Unassembled WGS sequence"/>
</dbReference>
<keyword evidence="4" id="KW-0337">GPI-anchor biosynthesis</keyword>
<evidence type="ECO:0000313" key="13">
    <source>
        <dbReference type="WBParaSite" id="Smp_242230.1"/>
    </source>
</evidence>
<feature type="transmembrane region" description="Helical" evidence="11">
    <location>
        <begin position="1022"/>
        <end position="1046"/>
    </location>
</feature>
<feature type="transmembrane region" description="Helical" evidence="11">
    <location>
        <begin position="677"/>
        <end position="700"/>
    </location>
</feature>
<comment type="pathway">
    <text evidence="2">Glycolipid biosynthesis; glycosylphosphatidylinositol-anchor biosynthesis.</text>
</comment>
<evidence type="ECO:0000256" key="1">
    <source>
        <dbReference type="ARBA" id="ARBA00004477"/>
    </source>
</evidence>
<feature type="transmembrane region" description="Helical" evidence="11">
    <location>
        <begin position="456"/>
        <end position="475"/>
    </location>
</feature>
<accession>A0A5K4F039</accession>
<dbReference type="UniPathway" id="UPA00196"/>
<dbReference type="CDD" id="cd16023">
    <property type="entry name" value="GPI_EPT_3"/>
    <property type="match status" value="1"/>
</dbReference>
<reference evidence="13" key="2">
    <citation type="submission" date="2019-11" db="UniProtKB">
        <authorList>
            <consortium name="WormBaseParasite"/>
        </authorList>
    </citation>
    <scope>IDENTIFICATION</scope>
    <source>
        <strain evidence="13">Puerto Rican</strain>
    </source>
</reference>
<feature type="transmembrane region" description="Helical" evidence="11">
    <location>
        <begin position="549"/>
        <end position="570"/>
    </location>
</feature>
<keyword evidence="9 11" id="KW-0472">Membrane</keyword>
<evidence type="ECO:0000256" key="7">
    <source>
        <dbReference type="ARBA" id="ARBA00022824"/>
    </source>
</evidence>
<dbReference type="GO" id="GO:0051377">
    <property type="term" value="F:mannose-ethanolamine phosphotransferase activity"/>
    <property type="evidence" value="ECO:0007669"/>
    <property type="project" value="InterPro"/>
</dbReference>
<keyword evidence="5" id="KW-0808">Transferase</keyword>
<feature type="transmembrane region" description="Helical" evidence="11">
    <location>
        <begin position="721"/>
        <end position="740"/>
    </location>
</feature>
<keyword evidence="12" id="KW-1185">Reference proteome</keyword>
<dbReference type="InterPro" id="IPR002591">
    <property type="entry name" value="Phosphodiest/P_Trfase"/>
</dbReference>
<dbReference type="FunCoup" id="A0A5K4F039">
    <property type="interactions" value="1202"/>
</dbReference>
<evidence type="ECO:0000256" key="10">
    <source>
        <dbReference type="ARBA" id="ARBA00023180"/>
    </source>
</evidence>
<dbReference type="WBParaSite" id="Smp_242230.1">
    <property type="protein sequence ID" value="Smp_242230.1"/>
    <property type="gene ID" value="Smp_242230"/>
</dbReference>
<dbReference type="PANTHER" id="PTHR23071:SF1">
    <property type="entry name" value="GPI ETHANOLAMINE PHOSPHATE TRANSFERASE 3"/>
    <property type="match status" value="1"/>
</dbReference>
<feature type="transmembrane region" description="Helical" evidence="11">
    <location>
        <begin position="487"/>
        <end position="506"/>
    </location>
</feature>
<feature type="transmembrane region" description="Helical" evidence="11">
    <location>
        <begin position="619"/>
        <end position="640"/>
    </location>
</feature>
<comment type="subcellular location">
    <subcellularLocation>
        <location evidence="1">Endoplasmic reticulum membrane</location>
        <topology evidence="1">Multi-pass membrane protein</topology>
    </subcellularLocation>
</comment>
<dbReference type="InterPro" id="IPR017850">
    <property type="entry name" value="Alkaline_phosphatase_core_sf"/>
</dbReference>
<organism evidence="12 13">
    <name type="scientific">Schistosoma mansoni</name>
    <name type="common">Blood fluke</name>
    <dbReference type="NCBI Taxonomy" id="6183"/>
    <lineage>
        <taxon>Eukaryota</taxon>
        <taxon>Metazoa</taxon>
        <taxon>Spiralia</taxon>
        <taxon>Lophotrochozoa</taxon>
        <taxon>Platyhelminthes</taxon>
        <taxon>Trematoda</taxon>
        <taxon>Digenea</taxon>
        <taxon>Strigeidida</taxon>
        <taxon>Schistosomatoidea</taxon>
        <taxon>Schistosomatidae</taxon>
        <taxon>Schistosoma</taxon>
    </lineage>
</organism>
<evidence type="ECO:0000256" key="6">
    <source>
        <dbReference type="ARBA" id="ARBA00022692"/>
    </source>
</evidence>
<dbReference type="InterPro" id="IPR039524">
    <property type="entry name" value="PIGO/GPI13"/>
</dbReference>
<feature type="transmembrane region" description="Helical" evidence="11">
    <location>
        <begin position="838"/>
        <end position="857"/>
    </location>
</feature>
<keyword evidence="6 11" id="KW-0812">Transmembrane</keyword>
<name>A0A5K4F039_SCHMA</name>
<protein>
    <submittedName>
        <fullName evidence="13">GPI ethanolamine phosphate transferase 3</fullName>
    </submittedName>
</protein>
<evidence type="ECO:0000256" key="5">
    <source>
        <dbReference type="ARBA" id="ARBA00022679"/>
    </source>
</evidence>
<feature type="transmembrane region" description="Helical" evidence="11">
    <location>
        <begin position="576"/>
        <end position="598"/>
    </location>
</feature>
<dbReference type="InParanoid" id="A0A5K4F039"/>
<dbReference type="InterPro" id="IPR037675">
    <property type="entry name" value="PIG-O_N"/>
</dbReference>
<proteinExistence type="inferred from homology"/>
<dbReference type="GO" id="GO:0005789">
    <property type="term" value="C:endoplasmic reticulum membrane"/>
    <property type="evidence" value="ECO:0007669"/>
    <property type="project" value="UniProtKB-SubCell"/>
</dbReference>
<feature type="transmembrane region" description="Helical" evidence="11">
    <location>
        <begin position="810"/>
        <end position="832"/>
    </location>
</feature>
<feature type="transmembrane region" description="Helical" evidence="11">
    <location>
        <begin position="985"/>
        <end position="1007"/>
    </location>
</feature>
<keyword evidence="7" id="KW-0256">Endoplasmic reticulum</keyword>